<dbReference type="InterPro" id="IPR027417">
    <property type="entry name" value="P-loop_NTPase"/>
</dbReference>
<dbReference type="Pfam" id="PF23239">
    <property type="entry name" value="DUF7069"/>
    <property type="match status" value="1"/>
</dbReference>
<dbReference type="GO" id="GO:0003824">
    <property type="term" value="F:catalytic activity"/>
    <property type="evidence" value="ECO:0007669"/>
    <property type="project" value="InterPro"/>
</dbReference>
<evidence type="ECO:0000313" key="6">
    <source>
        <dbReference type="EMBL" id="KAJ5475376.1"/>
    </source>
</evidence>
<dbReference type="PROSITE" id="PS50297">
    <property type="entry name" value="ANK_REP_REGION"/>
    <property type="match status" value="8"/>
</dbReference>
<dbReference type="GO" id="GO:0009116">
    <property type="term" value="P:nucleoside metabolic process"/>
    <property type="evidence" value="ECO:0007669"/>
    <property type="project" value="InterPro"/>
</dbReference>
<evidence type="ECO:0000259" key="5">
    <source>
        <dbReference type="Pfam" id="PF24883"/>
    </source>
</evidence>
<dbReference type="InterPro" id="IPR053137">
    <property type="entry name" value="NLR-like"/>
</dbReference>
<protein>
    <recommendedName>
        <fullName evidence="8">Nucleoside phosphorylase domain-containing protein</fullName>
    </recommendedName>
</protein>
<feature type="repeat" description="ANK" evidence="2">
    <location>
        <begin position="894"/>
        <end position="926"/>
    </location>
</feature>
<keyword evidence="2" id="KW-0040">ANK repeat</keyword>
<dbReference type="AlphaFoldDB" id="A0A9X0BN68"/>
<feature type="domain" description="DUF7069" evidence="4">
    <location>
        <begin position="586"/>
        <end position="638"/>
    </location>
</feature>
<dbReference type="SUPFAM" id="SSF48403">
    <property type="entry name" value="Ankyrin repeat"/>
    <property type="match status" value="1"/>
</dbReference>
<dbReference type="InterPro" id="IPR035994">
    <property type="entry name" value="Nucleoside_phosphorylase_sf"/>
</dbReference>
<reference evidence="6" key="2">
    <citation type="journal article" date="2023" name="IMA Fungus">
        <title>Comparative genomic study of the Penicillium genus elucidates a diverse pangenome and 15 lateral gene transfer events.</title>
        <authorList>
            <person name="Petersen C."/>
            <person name="Sorensen T."/>
            <person name="Nielsen M.R."/>
            <person name="Sondergaard T.E."/>
            <person name="Sorensen J.L."/>
            <person name="Fitzpatrick D.A."/>
            <person name="Frisvad J.C."/>
            <person name="Nielsen K.L."/>
        </authorList>
    </citation>
    <scope>NUCLEOTIDE SEQUENCE</scope>
    <source>
        <strain evidence="6">IBT 30728</strain>
    </source>
</reference>
<dbReference type="Pfam" id="PF12796">
    <property type="entry name" value="Ank_2"/>
    <property type="match status" value="3"/>
</dbReference>
<keyword evidence="1" id="KW-0677">Repeat</keyword>
<feature type="repeat" description="ANK" evidence="2">
    <location>
        <begin position="1059"/>
        <end position="1091"/>
    </location>
</feature>
<proteinExistence type="predicted"/>
<evidence type="ECO:0000256" key="1">
    <source>
        <dbReference type="ARBA" id="ARBA00022737"/>
    </source>
</evidence>
<dbReference type="InterPro" id="IPR055497">
    <property type="entry name" value="DUF7069"/>
</dbReference>
<dbReference type="EMBL" id="JAPWDQ010000012">
    <property type="protein sequence ID" value="KAJ5475376.1"/>
    <property type="molecule type" value="Genomic_DNA"/>
</dbReference>
<dbReference type="Gene3D" id="3.40.50.300">
    <property type="entry name" value="P-loop containing nucleotide triphosphate hydrolases"/>
    <property type="match status" value="1"/>
</dbReference>
<dbReference type="PANTHER" id="PTHR46082:SF11">
    <property type="entry name" value="AAA+ ATPASE DOMAIN-CONTAINING PROTEIN-RELATED"/>
    <property type="match status" value="1"/>
</dbReference>
<gene>
    <name evidence="6" type="ORF">N7539_008442</name>
</gene>
<feature type="repeat" description="ANK" evidence="2">
    <location>
        <begin position="996"/>
        <end position="1025"/>
    </location>
</feature>
<dbReference type="InterPro" id="IPR002110">
    <property type="entry name" value="Ankyrin_rpt"/>
</dbReference>
<dbReference type="Pfam" id="PF24883">
    <property type="entry name" value="NPHP3_N"/>
    <property type="match status" value="1"/>
</dbReference>
<evidence type="ECO:0000256" key="2">
    <source>
        <dbReference type="PROSITE-ProRule" id="PRU00023"/>
    </source>
</evidence>
<dbReference type="PANTHER" id="PTHR46082">
    <property type="entry name" value="ATP/GTP-BINDING PROTEIN-RELATED"/>
    <property type="match status" value="1"/>
</dbReference>
<feature type="repeat" description="ANK" evidence="2">
    <location>
        <begin position="930"/>
        <end position="959"/>
    </location>
</feature>
<feature type="domain" description="GPI inositol-deacylase winged helix" evidence="3">
    <location>
        <begin position="676"/>
        <end position="756"/>
    </location>
</feature>
<name>A0A9X0BN68_9EURO</name>
<feature type="repeat" description="ANK" evidence="2">
    <location>
        <begin position="1026"/>
        <end position="1058"/>
    </location>
</feature>
<feature type="domain" description="Nephrocystin 3-like N-terminal" evidence="5">
    <location>
        <begin position="387"/>
        <end position="556"/>
    </location>
</feature>
<evidence type="ECO:0000259" key="3">
    <source>
        <dbReference type="Pfam" id="PF22939"/>
    </source>
</evidence>
<reference evidence="6" key="1">
    <citation type="submission" date="2022-12" db="EMBL/GenBank/DDBJ databases">
        <authorList>
            <person name="Petersen C."/>
        </authorList>
    </citation>
    <scope>NUCLEOTIDE SEQUENCE</scope>
    <source>
        <strain evidence="6">IBT 30728</strain>
    </source>
</reference>
<dbReference type="Proteomes" id="UP001148312">
    <property type="component" value="Unassembled WGS sequence"/>
</dbReference>
<dbReference type="Gene3D" id="3.40.50.1580">
    <property type="entry name" value="Nucleoside phosphorylase domain"/>
    <property type="match status" value="1"/>
</dbReference>
<dbReference type="Pfam" id="PF00023">
    <property type="entry name" value="Ank"/>
    <property type="match status" value="1"/>
</dbReference>
<accession>A0A9X0BN68</accession>
<dbReference type="GeneID" id="81628292"/>
<dbReference type="InterPro" id="IPR056884">
    <property type="entry name" value="NPHP3-like_N"/>
</dbReference>
<organism evidence="6 7">
    <name type="scientific">Penicillium diatomitis</name>
    <dbReference type="NCBI Taxonomy" id="2819901"/>
    <lineage>
        <taxon>Eukaryota</taxon>
        <taxon>Fungi</taxon>
        <taxon>Dikarya</taxon>
        <taxon>Ascomycota</taxon>
        <taxon>Pezizomycotina</taxon>
        <taxon>Eurotiomycetes</taxon>
        <taxon>Eurotiomycetidae</taxon>
        <taxon>Eurotiales</taxon>
        <taxon>Aspergillaceae</taxon>
        <taxon>Penicillium</taxon>
    </lineage>
</organism>
<dbReference type="Pfam" id="PF22939">
    <property type="entry name" value="WHD_GPIID"/>
    <property type="match status" value="1"/>
</dbReference>
<keyword evidence="7" id="KW-1185">Reference proteome</keyword>
<dbReference type="RefSeq" id="XP_056787134.1">
    <property type="nucleotide sequence ID" value="XM_056938042.1"/>
</dbReference>
<feature type="repeat" description="ANK" evidence="2">
    <location>
        <begin position="1125"/>
        <end position="1157"/>
    </location>
</feature>
<feature type="repeat" description="ANK" evidence="2">
    <location>
        <begin position="1092"/>
        <end position="1124"/>
    </location>
</feature>
<dbReference type="SMART" id="SM00248">
    <property type="entry name" value="ANK"/>
    <property type="match status" value="9"/>
</dbReference>
<evidence type="ECO:0008006" key="8">
    <source>
        <dbReference type="Google" id="ProtNLM"/>
    </source>
</evidence>
<sequence length="1174" mass="130798">MARPPKDSFQIGWICALPIEAAAAAEMLDEEFGILDEQDAADPNTYTLGRIGRHYVVVACLPEGQYGTTPATTVANNMIRTFSKSLRIGLMVGIGGGIPSAARNIRLGDVVISSPQGTCGGVIQYDMGRVIAGGAFERTGSLNSPPRALLTAVSKMKAAALRDDPRYPEYLQSAIGRTARTRKSFGRPAAQSDRLFRTEYDHPANARGCDSCPAEWEETRHQREYSDPLPHYGIIASGNNVIKHGRTREQLRLETGALCFEMEAAGLMLDFPCVVIRGVCDYADSHKNEQWQGYAALAAAAYAKELLGYVPVGHVSQESLVVDVCNDLKAEIRGTNHRLDQVYHQQAEHYREKILFVLTDQQNRCHQTFKTLNYEEQKNINPRKAEGTCLWALRSPEYTRWSESSCNDLLWVSADPGCGKSVLSRSIIEDCLEDSCLDVTICYFFFKDNNEQNRLDKALCSVLHQLFSQRPQLLRHAMPSWDKNGEKLQQEVDELWRIFITAASSDESCKTICIFDALDECREIDQNRLIEKLQSFHCLPCPPIQNTWLKFLVTSRPYDDIQNGFRTITDAFLHLHLKGEEENDQIHKEIDTVVKMRVRELAERVAILQGIEERLKQQLLQMEHRTYLWLHLAIDDIRSTLEDSLRPAEEPIQLIPRSVDEAYDKILSRVPSRQVNIVRKILQIIVTARRPLTTAEMAMALGIADSPHSQTAAKAGLESSQIGKKLRRLCGLFVFVNNSKVFLIHQTAKEFLLKKSNSPNVGYLYSWTLTDAEHQMAVICLRYLLMEDLEDDDQDSCSKIRSFLDYSAVYWPDHVRKISLTQDSETTDQLHQVYTMTQRRFLLWFGIFWKTIDPMFGNPPTMSALHLASFNGHEREVEFLLSLTRDDINSRDSTGAYPVILASMNGHDLIVQLLLEKGADVNAQGGWYGNALQAASCGGHDQIVQLLLEKGANVNAQGREYGNALQAASFGGHDQIIQSLLEKGADVNAQGGLYGNALQAASFGGHDQIVQLLLEKGADVNAQGREYGNALQAASYRGHDLIVQLLLEKGADVNAQGGHFGNALQAASYRGHDLIVQLLLEKGADVNAQGREYGNALQAASYRGHDQIVQLLLEKGADVNAQGGRYGNALQAASCGGHDQIVQLLLEKGADLNAKVECVTCQKVRNQLVHSTKV</sequence>
<evidence type="ECO:0000313" key="7">
    <source>
        <dbReference type="Proteomes" id="UP001148312"/>
    </source>
</evidence>
<dbReference type="SUPFAM" id="SSF53167">
    <property type="entry name" value="Purine and uridine phosphorylases"/>
    <property type="match status" value="1"/>
</dbReference>
<dbReference type="Gene3D" id="1.25.40.20">
    <property type="entry name" value="Ankyrin repeat-containing domain"/>
    <property type="match status" value="4"/>
</dbReference>
<dbReference type="InterPro" id="IPR036770">
    <property type="entry name" value="Ankyrin_rpt-contain_sf"/>
</dbReference>
<dbReference type="InterPro" id="IPR054471">
    <property type="entry name" value="GPIID_WHD"/>
</dbReference>
<dbReference type="PROSITE" id="PS50088">
    <property type="entry name" value="ANK_REPEAT"/>
    <property type="match status" value="8"/>
</dbReference>
<comment type="caution">
    <text evidence="6">The sequence shown here is derived from an EMBL/GenBank/DDBJ whole genome shotgun (WGS) entry which is preliminary data.</text>
</comment>
<dbReference type="SUPFAM" id="SSF52540">
    <property type="entry name" value="P-loop containing nucleoside triphosphate hydrolases"/>
    <property type="match status" value="1"/>
</dbReference>
<evidence type="ECO:0000259" key="4">
    <source>
        <dbReference type="Pfam" id="PF23239"/>
    </source>
</evidence>
<feature type="repeat" description="ANK" evidence="2">
    <location>
        <begin position="960"/>
        <end position="992"/>
    </location>
</feature>